<dbReference type="EMBL" id="JJRY01000006">
    <property type="protein sequence ID" value="KEF38690.1"/>
    <property type="molecule type" value="Genomic_DNA"/>
</dbReference>
<reference evidence="2 3" key="1">
    <citation type="submission" date="2014-04" db="EMBL/GenBank/DDBJ databases">
        <title>Draft genome sequence of Bacillus azotoformans MEV2011, a (co-) denitrifying strain unable to grow in the presence of oxygen.</title>
        <authorList>
            <person name="Nielsen M."/>
            <person name="Schreiber L."/>
            <person name="Finster K."/>
            <person name="Schramm A."/>
        </authorList>
    </citation>
    <scope>NUCLEOTIDE SEQUENCE [LARGE SCALE GENOMIC DNA]</scope>
    <source>
        <strain evidence="2 3">MEV2011</strain>
    </source>
</reference>
<name>A0A072NZN0_SCHAZ</name>
<feature type="transmembrane region" description="Helical" evidence="1">
    <location>
        <begin position="7"/>
        <end position="29"/>
    </location>
</feature>
<keyword evidence="1" id="KW-1133">Transmembrane helix</keyword>
<gene>
    <name evidence="2" type="ORF">M670_01901</name>
</gene>
<comment type="caution">
    <text evidence="2">The sequence shown here is derived from an EMBL/GenBank/DDBJ whole genome shotgun (WGS) entry which is preliminary data.</text>
</comment>
<evidence type="ECO:0000313" key="2">
    <source>
        <dbReference type="EMBL" id="KEF38690.1"/>
    </source>
</evidence>
<feature type="transmembrane region" description="Helical" evidence="1">
    <location>
        <begin position="35"/>
        <end position="57"/>
    </location>
</feature>
<keyword evidence="1" id="KW-0472">Membrane</keyword>
<dbReference type="RefSeq" id="WP_233276118.1">
    <property type="nucleotide sequence ID" value="NZ_JJRY01000006.1"/>
</dbReference>
<dbReference type="PATRIC" id="fig|1348973.3.peg.1851"/>
<accession>A0A072NZN0</accession>
<organism evidence="2 3">
    <name type="scientific">Schinkia azotoformans MEV2011</name>
    <dbReference type="NCBI Taxonomy" id="1348973"/>
    <lineage>
        <taxon>Bacteria</taxon>
        <taxon>Bacillati</taxon>
        <taxon>Bacillota</taxon>
        <taxon>Bacilli</taxon>
        <taxon>Bacillales</taxon>
        <taxon>Bacillaceae</taxon>
        <taxon>Calidifontibacillus/Schinkia group</taxon>
        <taxon>Schinkia</taxon>
    </lineage>
</organism>
<protein>
    <submittedName>
        <fullName evidence="2">Uncharacterized protein</fullName>
    </submittedName>
</protein>
<dbReference type="Proteomes" id="UP000027936">
    <property type="component" value="Unassembled WGS sequence"/>
</dbReference>
<dbReference type="AlphaFoldDB" id="A0A072NZN0"/>
<evidence type="ECO:0000256" key="1">
    <source>
        <dbReference type="SAM" id="Phobius"/>
    </source>
</evidence>
<proteinExistence type="predicted"/>
<evidence type="ECO:0000313" key="3">
    <source>
        <dbReference type="Proteomes" id="UP000027936"/>
    </source>
</evidence>
<keyword evidence="1" id="KW-0812">Transmembrane</keyword>
<sequence length="101" mass="12036">MKIYQISWFPIIAFMVAGLTFLVLCFTDIKGIPKHLFVFCIGLLFSLVFLVYSFYLFRKRVQGKGFYWDEDGLVIDFKGNKVFWDEIEDIRFLKEEVESQQ</sequence>